<accession>A0ABV4I8N9</accession>
<keyword evidence="1" id="KW-0812">Transmembrane</keyword>
<proteinExistence type="predicted"/>
<comment type="caution">
    <text evidence="2">The sequence shown here is derived from an EMBL/GenBank/DDBJ whole genome shotgun (WGS) entry which is preliminary data.</text>
</comment>
<keyword evidence="1" id="KW-0472">Membrane</keyword>
<gene>
    <name evidence="2" type="ORF">ACBP88_01210</name>
</gene>
<reference evidence="2 3" key="1">
    <citation type="submission" date="2024-08" db="EMBL/GenBank/DDBJ databases">
        <authorList>
            <person name="Feng Z."/>
            <person name="Ronholm J."/>
        </authorList>
    </citation>
    <scope>NUCLEOTIDE SEQUENCE [LARGE SCALE GENOMIC DNA]</scope>
    <source>
        <strain evidence="2 3">4-AB0-8</strain>
    </source>
</reference>
<keyword evidence="1" id="KW-1133">Transmembrane helix</keyword>
<feature type="transmembrane region" description="Helical" evidence="1">
    <location>
        <begin position="6"/>
        <end position="24"/>
    </location>
</feature>
<evidence type="ECO:0000313" key="3">
    <source>
        <dbReference type="Proteomes" id="UP001567350"/>
    </source>
</evidence>
<dbReference type="Proteomes" id="UP001567350">
    <property type="component" value="Unassembled WGS sequence"/>
</dbReference>
<dbReference type="EMBL" id="JBGJLR010000001">
    <property type="protein sequence ID" value="MEZ2738082.1"/>
    <property type="molecule type" value="Genomic_DNA"/>
</dbReference>
<sequence>MSLLHFNMAAMTAVCVALLVGFSYRDSRFGGVLMMLGVLGLMAVIVYDIRVLSELR</sequence>
<protein>
    <submittedName>
        <fullName evidence="2">Uncharacterized protein</fullName>
    </submittedName>
</protein>
<dbReference type="GeneID" id="300070428"/>
<name>A0ABV4I8N9_9BURK</name>
<evidence type="ECO:0000256" key="1">
    <source>
        <dbReference type="SAM" id="Phobius"/>
    </source>
</evidence>
<dbReference type="RefSeq" id="WP_174863670.1">
    <property type="nucleotide sequence ID" value="NZ_DALYTO010000008.1"/>
</dbReference>
<feature type="transmembrane region" description="Helical" evidence="1">
    <location>
        <begin position="31"/>
        <end position="49"/>
    </location>
</feature>
<keyword evidence="3" id="KW-1185">Reference proteome</keyword>
<evidence type="ECO:0000313" key="2">
    <source>
        <dbReference type="EMBL" id="MEZ2738082.1"/>
    </source>
</evidence>
<organism evidence="2 3">
    <name type="scientific">Comamonas jiangduensis</name>
    <dbReference type="NCBI Taxonomy" id="1194168"/>
    <lineage>
        <taxon>Bacteria</taxon>
        <taxon>Pseudomonadati</taxon>
        <taxon>Pseudomonadota</taxon>
        <taxon>Betaproteobacteria</taxon>
        <taxon>Burkholderiales</taxon>
        <taxon>Comamonadaceae</taxon>
        <taxon>Comamonas</taxon>
    </lineage>
</organism>